<dbReference type="PANTHER" id="PTHR30046:SF0">
    <property type="entry name" value="FLAGELLAR M-RING PROTEIN"/>
    <property type="match status" value="1"/>
</dbReference>
<evidence type="ECO:0000256" key="1">
    <source>
        <dbReference type="ARBA" id="ARBA00004117"/>
    </source>
</evidence>
<keyword evidence="13" id="KW-1185">Reference proteome</keyword>
<dbReference type="KEGG" id="taz:TREAZ_0891"/>
<evidence type="ECO:0000259" key="10">
    <source>
        <dbReference type="Pfam" id="PF01514"/>
    </source>
</evidence>
<evidence type="ECO:0000256" key="8">
    <source>
        <dbReference type="ARBA" id="ARBA00023143"/>
    </source>
</evidence>
<dbReference type="FunCoup" id="F5Y8Z2">
    <property type="interactions" value="71"/>
</dbReference>
<dbReference type="InterPro" id="IPR045851">
    <property type="entry name" value="AMP-bd_C_sf"/>
</dbReference>
<reference evidence="12" key="2">
    <citation type="journal article" date="2011" name="ISME J.">
        <title>RNA-seq reveals cooperative metabolic interactions between two termite-gut spirochete species in co-culture.</title>
        <authorList>
            <person name="Rosenthal A.Z."/>
            <person name="Matson E.G."/>
            <person name="Eldar A."/>
            <person name="Leadbetter J.R."/>
        </authorList>
    </citation>
    <scope>NUCLEOTIDE SEQUENCE [LARGE SCALE GENOMIC DNA]</scope>
    <source>
        <strain evidence="12">ZAS-9</strain>
    </source>
</reference>
<keyword evidence="12" id="KW-0969">Cilium</keyword>
<dbReference type="PRINTS" id="PR01009">
    <property type="entry name" value="FLGMRINGFLIF"/>
</dbReference>
<dbReference type="NCBIfam" id="TIGR00206">
    <property type="entry name" value="fliF"/>
    <property type="match status" value="1"/>
</dbReference>
<evidence type="ECO:0000256" key="3">
    <source>
        <dbReference type="ARBA" id="ARBA00007971"/>
    </source>
</evidence>
<organism evidence="12 13">
    <name type="scientific">Leadbettera azotonutricia (strain ATCC BAA-888 / DSM 13862 / ZAS-9)</name>
    <name type="common">Treponema azotonutricium</name>
    <dbReference type="NCBI Taxonomy" id="545695"/>
    <lineage>
        <taxon>Bacteria</taxon>
        <taxon>Pseudomonadati</taxon>
        <taxon>Spirochaetota</taxon>
        <taxon>Spirochaetia</taxon>
        <taxon>Spirochaetales</taxon>
        <taxon>Breznakiellaceae</taxon>
        <taxon>Leadbettera</taxon>
    </lineage>
</organism>
<protein>
    <submittedName>
        <fullName evidence="12">Flagellar M-ring protein FliF</fullName>
    </submittedName>
</protein>
<dbReference type="Gene3D" id="3.30.300.30">
    <property type="match status" value="1"/>
</dbReference>
<evidence type="ECO:0000313" key="12">
    <source>
        <dbReference type="EMBL" id="AEF81355.1"/>
    </source>
</evidence>
<feature type="domain" description="Flagellar M-ring C-terminal" evidence="11">
    <location>
        <begin position="267"/>
        <end position="457"/>
    </location>
</feature>
<dbReference type="GO" id="GO:0071973">
    <property type="term" value="P:bacterial-type flagellum-dependent cell motility"/>
    <property type="evidence" value="ECO:0007669"/>
    <property type="project" value="InterPro"/>
</dbReference>
<evidence type="ECO:0000256" key="9">
    <source>
        <dbReference type="SAM" id="Phobius"/>
    </source>
</evidence>
<proteinExistence type="inferred from homology"/>
<evidence type="ECO:0000259" key="11">
    <source>
        <dbReference type="Pfam" id="PF08345"/>
    </source>
</evidence>
<keyword evidence="5 9" id="KW-0812">Transmembrane</keyword>
<feature type="domain" description="Flagellar M-ring N-terminal" evidence="10">
    <location>
        <begin position="68"/>
        <end position="231"/>
    </location>
</feature>
<dbReference type="GO" id="GO:0003774">
    <property type="term" value="F:cytoskeletal motor activity"/>
    <property type="evidence" value="ECO:0007669"/>
    <property type="project" value="InterPro"/>
</dbReference>
<evidence type="ECO:0000256" key="6">
    <source>
        <dbReference type="ARBA" id="ARBA00022989"/>
    </source>
</evidence>
<dbReference type="Proteomes" id="UP000009222">
    <property type="component" value="Chromosome"/>
</dbReference>
<comment type="subcellular location">
    <subcellularLocation>
        <location evidence="1">Bacterial flagellum basal body</location>
    </subcellularLocation>
    <subcellularLocation>
        <location evidence="2">Cell membrane</location>
        <topology evidence="2">Multi-pass membrane protein</topology>
    </subcellularLocation>
</comment>
<dbReference type="GO" id="GO:0009431">
    <property type="term" value="C:bacterial-type flagellum basal body, MS ring"/>
    <property type="evidence" value="ECO:0007669"/>
    <property type="project" value="InterPro"/>
</dbReference>
<dbReference type="STRING" id="545695.TREAZ_0891"/>
<reference evidence="12" key="1">
    <citation type="submission" date="2009-12" db="EMBL/GenBank/DDBJ databases">
        <authorList>
            <person name="Tetu S.G."/>
            <person name="Matson E."/>
            <person name="Ren Q."/>
            <person name="Seshadri R."/>
            <person name="Elbourne L."/>
            <person name="Hassan K.A."/>
            <person name="Durkin A."/>
            <person name="Radune D."/>
            <person name="Mohamoud Y."/>
            <person name="Shay R."/>
            <person name="Jin S."/>
            <person name="Zhang X."/>
            <person name="Lucey K."/>
            <person name="Ballor N.R."/>
            <person name="Ottesen E."/>
            <person name="Rosenthal R."/>
            <person name="Allen A."/>
            <person name="Leadbetter J.R."/>
            <person name="Paulsen I.T."/>
        </authorList>
    </citation>
    <scope>NUCLEOTIDE SEQUENCE</scope>
    <source>
        <strain evidence="12">ZAS-9</strain>
    </source>
</reference>
<dbReference type="AlphaFoldDB" id="F5Y8Z2"/>
<keyword evidence="12" id="KW-0966">Cell projection</keyword>
<dbReference type="GO" id="GO:0005886">
    <property type="term" value="C:plasma membrane"/>
    <property type="evidence" value="ECO:0007669"/>
    <property type="project" value="UniProtKB-SubCell"/>
</dbReference>
<dbReference type="Pfam" id="PF01514">
    <property type="entry name" value="YscJ_FliF"/>
    <property type="match status" value="1"/>
</dbReference>
<keyword evidence="4" id="KW-1003">Cell membrane</keyword>
<accession>F5Y8Z2</accession>
<dbReference type="InterPro" id="IPR006182">
    <property type="entry name" value="FliF_N_dom"/>
</dbReference>
<dbReference type="eggNOG" id="COG1766">
    <property type="taxonomic scope" value="Bacteria"/>
</dbReference>
<evidence type="ECO:0000256" key="7">
    <source>
        <dbReference type="ARBA" id="ARBA00023136"/>
    </source>
</evidence>
<keyword evidence="6 9" id="KW-1133">Transmembrane helix</keyword>
<dbReference type="PANTHER" id="PTHR30046">
    <property type="entry name" value="FLAGELLAR M-RING PROTEIN"/>
    <property type="match status" value="1"/>
</dbReference>
<dbReference type="InParanoid" id="F5Y8Z2"/>
<keyword evidence="8" id="KW-0975">Bacterial flagellum</keyword>
<keyword evidence="12" id="KW-0282">Flagellum</keyword>
<sequence>MPILWEGNMDWLRKILTQVGSLWGKWSLVQKIILVGIVAVVGIGIAAMVSVSSTPTMVSVIDAPIRDEAARDRILTRINEEGIKATVTAAGVVQVADDKTAQRIRGILIREDLIPQGTDPWAIFDRERWTITDFERNVNLQRAIRQMVTDHIQALDDVDRADVTIVLPKDELFLSEQNPVTASVIITPKPGSDIIQNRKKIEGVQKLLKFAIEGLKDDNITITDQTGLILNDFAGLAEWDRLTRIERENKMIRTLETQYRAVVLQSLQKTFTDDRVRDLNLKIDMDMSQKAIATEEFFPITIKPRTPGSPYDDSQLVESIKRSEATSSTKWAGTGFNPEGPAGVEGQTPPAYKDMSNLYGKVEQETAKINNEINSRKTQEERSPSIDRVTVSVNIDGTWKWKYDEKRNPVIAADGSIEREYTPVAPEILRAAQSLVQNSVGYSAARGDNVTVQNIQFDRSKQFQDEDAAYFRQKQMQTTIMVFLSGLAILLIAFILFRTISREIERRRRLEAEERARREEALRQQALMQAEEEGMDVSISVEERTRMELLESVANMAKEHPEDVAQLIRTWLLEE</sequence>
<feature type="transmembrane region" description="Helical" evidence="9">
    <location>
        <begin position="480"/>
        <end position="500"/>
    </location>
</feature>
<name>F5Y8Z2_LEAAZ</name>
<feature type="transmembrane region" description="Helical" evidence="9">
    <location>
        <begin position="32"/>
        <end position="51"/>
    </location>
</feature>
<dbReference type="InterPro" id="IPR000067">
    <property type="entry name" value="FlgMring_FliF"/>
</dbReference>
<gene>
    <name evidence="12" type="primary">fliF</name>
    <name evidence="12" type="ordered locus">TREAZ_0891</name>
</gene>
<comment type="similarity">
    <text evidence="3">Belongs to the FliF family.</text>
</comment>
<dbReference type="EMBL" id="CP001841">
    <property type="protein sequence ID" value="AEF81355.1"/>
    <property type="molecule type" value="Genomic_DNA"/>
</dbReference>
<evidence type="ECO:0000256" key="2">
    <source>
        <dbReference type="ARBA" id="ARBA00004651"/>
    </source>
</evidence>
<dbReference type="Pfam" id="PF08345">
    <property type="entry name" value="YscJ_FliF_C"/>
    <property type="match status" value="1"/>
</dbReference>
<evidence type="ECO:0000256" key="4">
    <source>
        <dbReference type="ARBA" id="ARBA00022475"/>
    </source>
</evidence>
<evidence type="ECO:0000313" key="13">
    <source>
        <dbReference type="Proteomes" id="UP000009222"/>
    </source>
</evidence>
<dbReference type="InterPro" id="IPR013556">
    <property type="entry name" value="Flag_M-ring_C"/>
</dbReference>
<keyword evidence="7 9" id="KW-0472">Membrane</keyword>
<dbReference type="InterPro" id="IPR043427">
    <property type="entry name" value="YscJ/FliF"/>
</dbReference>
<evidence type="ECO:0000256" key="5">
    <source>
        <dbReference type="ARBA" id="ARBA00022692"/>
    </source>
</evidence>
<dbReference type="HOGENOM" id="CLU_028108_2_0_12"/>